<dbReference type="InterPro" id="IPR036638">
    <property type="entry name" value="HLH_DNA-bd_sf"/>
</dbReference>
<reference evidence="7 8" key="1">
    <citation type="submission" date="2021-02" db="EMBL/GenBank/DDBJ databases">
        <title>Plant Genome Project.</title>
        <authorList>
            <person name="Zhang R.-G."/>
        </authorList>
    </citation>
    <scope>NUCLEOTIDE SEQUENCE [LARGE SCALE GENOMIC DNA]</scope>
    <source>
        <tissue evidence="7">Leaves</tissue>
    </source>
</reference>
<evidence type="ECO:0000256" key="4">
    <source>
        <dbReference type="ARBA" id="ARBA00023242"/>
    </source>
</evidence>
<feature type="coiled-coil region" evidence="5">
    <location>
        <begin position="111"/>
        <end position="138"/>
    </location>
</feature>
<evidence type="ECO:0000313" key="8">
    <source>
        <dbReference type="Proteomes" id="UP000827721"/>
    </source>
</evidence>
<dbReference type="SUPFAM" id="SSF47459">
    <property type="entry name" value="HLH, helix-loop-helix DNA-binding domain"/>
    <property type="match status" value="1"/>
</dbReference>
<dbReference type="InterPro" id="IPR015660">
    <property type="entry name" value="MASH1/Ascl1a-like"/>
</dbReference>
<organism evidence="7 8">
    <name type="scientific">Xanthoceras sorbifolium</name>
    <dbReference type="NCBI Taxonomy" id="99658"/>
    <lineage>
        <taxon>Eukaryota</taxon>
        <taxon>Viridiplantae</taxon>
        <taxon>Streptophyta</taxon>
        <taxon>Embryophyta</taxon>
        <taxon>Tracheophyta</taxon>
        <taxon>Spermatophyta</taxon>
        <taxon>Magnoliopsida</taxon>
        <taxon>eudicotyledons</taxon>
        <taxon>Gunneridae</taxon>
        <taxon>Pentapetalae</taxon>
        <taxon>rosids</taxon>
        <taxon>malvids</taxon>
        <taxon>Sapindales</taxon>
        <taxon>Sapindaceae</taxon>
        <taxon>Xanthoceroideae</taxon>
        <taxon>Xanthoceras</taxon>
    </lineage>
</organism>
<protein>
    <recommendedName>
        <fullName evidence="6">BHLH domain-containing protein</fullName>
    </recommendedName>
</protein>
<evidence type="ECO:0000256" key="5">
    <source>
        <dbReference type="SAM" id="Coils"/>
    </source>
</evidence>
<evidence type="ECO:0000256" key="1">
    <source>
        <dbReference type="ARBA" id="ARBA00004123"/>
    </source>
</evidence>
<dbReference type="EMBL" id="JAFEMO010000011">
    <property type="protein sequence ID" value="KAH7557528.1"/>
    <property type="molecule type" value="Genomic_DNA"/>
</dbReference>
<dbReference type="PANTHER" id="PTHR13935">
    <property type="entry name" value="ACHAETE-SCUTE TRANSCRIPTION FACTOR-RELATED"/>
    <property type="match status" value="1"/>
</dbReference>
<gene>
    <name evidence="7" type="ORF">JRO89_XS11G0172700</name>
</gene>
<feature type="domain" description="BHLH" evidence="6">
    <location>
        <begin position="69"/>
        <end position="121"/>
    </location>
</feature>
<keyword evidence="2" id="KW-0805">Transcription regulation</keyword>
<proteinExistence type="predicted"/>
<keyword evidence="5" id="KW-0175">Coiled coil</keyword>
<evidence type="ECO:0000313" key="7">
    <source>
        <dbReference type="EMBL" id="KAH7557528.1"/>
    </source>
</evidence>
<dbReference type="InterPro" id="IPR011598">
    <property type="entry name" value="bHLH_dom"/>
</dbReference>
<evidence type="ECO:0000256" key="3">
    <source>
        <dbReference type="ARBA" id="ARBA00023163"/>
    </source>
</evidence>
<dbReference type="Pfam" id="PF00010">
    <property type="entry name" value="HLH"/>
    <property type="match status" value="1"/>
</dbReference>
<evidence type="ECO:0000256" key="2">
    <source>
        <dbReference type="ARBA" id="ARBA00023015"/>
    </source>
</evidence>
<dbReference type="PROSITE" id="PS50888">
    <property type="entry name" value="BHLH"/>
    <property type="match status" value="1"/>
</dbReference>
<comment type="caution">
    <text evidence="7">The sequence shown here is derived from an EMBL/GenBank/DDBJ whole genome shotgun (WGS) entry which is preliminary data.</text>
</comment>
<keyword evidence="4" id="KW-0539">Nucleus</keyword>
<keyword evidence="8" id="KW-1185">Reference proteome</keyword>
<dbReference type="PANTHER" id="PTHR13935:SF134">
    <property type="entry name" value="TRANSCRIPTION FACTOR BHLH FAMILY-RELATED"/>
    <property type="match status" value="1"/>
</dbReference>
<evidence type="ECO:0000259" key="6">
    <source>
        <dbReference type="PROSITE" id="PS50888"/>
    </source>
</evidence>
<dbReference type="Gene3D" id="4.10.280.10">
    <property type="entry name" value="Helix-loop-helix DNA-binding domain"/>
    <property type="match status" value="1"/>
</dbReference>
<keyword evidence="3" id="KW-0804">Transcription</keyword>
<dbReference type="Proteomes" id="UP000827721">
    <property type="component" value="Unassembled WGS sequence"/>
</dbReference>
<name>A0ABQ8HFX3_9ROSI</name>
<accession>A0ABQ8HFX3</accession>
<comment type="subcellular location">
    <subcellularLocation>
        <location evidence="1">Nucleus</location>
    </subcellularLocation>
</comment>
<dbReference type="CDD" id="cd18914">
    <property type="entry name" value="bHLH_AtORG2_like"/>
    <property type="match status" value="1"/>
</dbReference>
<sequence length="189" mass="21442">MFPPHQESGFLINFDSHQEDFLQQDLILLGQASLEGSNLTSDKVGMGQKYKILSPAGKNNDRNSNHVLEKMIVHKEIERLRRQHMSMLNASLRSLFPLESIKGKRSICDHIDEAVKHIKFLEKNIQDLSVKRDRLKSLPDLEALNYRGINCSLNCVSVRPYCGGVETVVNRGLREESCSLLSRVLEVIA</sequence>